<dbReference type="EMBL" id="JAABOQ010000004">
    <property type="protein sequence ID" value="NER17472.1"/>
    <property type="molecule type" value="Genomic_DNA"/>
</dbReference>
<dbReference type="Proteomes" id="UP000474296">
    <property type="component" value="Unassembled WGS sequence"/>
</dbReference>
<keyword evidence="4" id="KW-1185">Reference proteome</keyword>
<dbReference type="Pfam" id="PF14522">
    <property type="entry name" value="Cytochrome_C7"/>
    <property type="match status" value="1"/>
</dbReference>
<accession>A0A6M0CIW9</accession>
<dbReference type="InterPro" id="IPR051829">
    <property type="entry name" value="Multiheme_Cytochr_ET"/>
</dbReference>
<name>A0A6M0CIW9_9FLAO</name>
<keyword evidence="1" id="KW-0732">Signal</keyword>
<dbReference type="InterPro" id="IPR036280">
    <property type="entry name" value="Multihaem_cyt_sf"/>
</dbReference>
<evidence type="ECO:0000259" key="2">
    <source>
        <dbReference type="Pfam" id="PF14522"/>
    </source>
</evidence>
<comment type="caution">
    <text evidence="3">The sequence shown here is derived from an EMBL/GenBank/DDBJ whole genome shotgun (WGS) entry which is preliminary data.</text>
</comment>
<organism evidence="3 4">
    <name type="scientific">Spongiivirga citrea</name>
    <dbReference type="NCBI Taxonomy" id="1481457"/>
    <lineage>
        <taxon>Bacteria</taxon>
        <taxon>Pseudomonadati</taxon>
        <taxon>Bacteroidota</taxon>
        <taxon>Flavobacteriia</taxon>
        <taxon>Flavobacteriales</taxon>
        <taxon>Flavobacteriaceae</taxon>
        <taxon>Spongiivirga</taxon>
    </lineage>
</organism>
<reference evidence="3 4" key="1">
    <citation type="submission" date="2020-01" db="EMBL/GenBank/DDBJ databases">
        <title>Spongiivirga citrea KCTC 32990T.</title>
        <authorList>
            <person name="Wang G."/>
        </authorList>
    </citation>
    <scope>NUCLEOTIDE SEQUENCE [LARGE SCALE GENOMIC DNA]</scope>
    <source>
        <strain evidence="3 4">KCTC 32990</strain>
    </source>
</reference>
<evidence type="ECO:0000313" key="4">
    <source>
        <dbReference type="Proteomes" id="UP000474296"/>
    </source>
</evidence>
<evidence type="ECO:0000256" key="1">
    <source>
        <dbReference type="ARBA" id="ARBA00022729"/>
    </source>
</evidence>
<dbReference type="Gene3D" id="3.90.10.10">
    <property type="entry name" value="Cytochrome C3"/>
    <property type="match status" value="1"/>
</dbReference>
<dbReference type="RefSeq" id="WP_164032027.1">
    <property type="nucleotide sequence ID" value="NZ_JAABOQ010000004.1"/>
</dbReference>
<protein>
    <submittedName>
        <fullName evidence="3">Cytochrome C</fullName>
    </submittedName>
</protein>
<dbReference type="SUPFAM" id="SSF48695">
    <property type="entry name" value="Multiheme cytochromes"/>
    <property type="match status" value="1"/>
</dbReference>
<gene>
    <name evidence="3" type="ORF">GWK10_09635</name>
</gene>
<dbReference type="AlphaFoldDB" id="A0A6M0CIW9"/>
<dbReference type="PROSITE" id="PS51257">
    <property type="entry name" value="PROKAR_LIPOPROTEIN"/>
    <property type="match status" value="1"/>
</dbReference>
<sequence>MNNSTKIYLLLFLVSLTIISCKKKDEYHSLDERIHAETRTGANGGVNSEILLSDKNLMEITEGHHTFLIPERKGELTSYSCTECHNKPLKQIASSDIKKAHWNIKINHAGSEVMNCATCHNGNDMNNLVSLTGKKIDFNKSYKQCAQCHTVQFEDWKGGAHGKKLAGWAPPRASMTCVNCHNPHEPSFDQRWPVRFNSEKVQERKDGFEFK</sequence>
<evidence type="ECO:0000313" key="3">
    <source>
        <dbReference type="EMBL" id="NER17472.1"/>
    </source>
</evidence>
<feature type="domain" description="Cytochrome c7-like" evidence="2">
    <location>
        <begin position="77"/>
        <end position="150"/>
    </location>
</feature>
<proteinExistence type="predicted"/>
<dbReference type="PANTHER" id="PTHR35038">
    <property type="entry name" value="DISSIMILATORY SULFITE REDUCTASE SIRA"/>
    <property type="match status" value="1"/>
</dbReference>
<dbReference type="InterPro" id="IPR029467">
    <property type="entry name" value="Cyt_c7-like"/>
</dbReference>